<proteinExistence type="predicted"/>
<protein>
    <submittedName>
        <fullName evidence="1">Uncharacterized protein</fullName>
    </submittedName>
</protein>
<evidence type="ECO:0000313" key="1">
    <source>
        <dbReference type="EMBL" id="SNS81819.1"/>
    </source>
</evidence>
<dbReference type="Proteomes" id="UP000198407">
    <property type="component" value="Unassembled WGS sequence"/>
</dbReference>
<dbReference type="RefSeq" id="WP_042127834.1">
    <property type="nucleotide sequence ID" value="NZ_FZOL01000015.1"/>
</dbReference>
<dbReference type="STRING" id="1215104.GCA_000730585_01408"/>
<reference evidence="2" key="1">
    <citation type="submission" date="2017-06" db="EMBL/GenBank/DDBJ databases">
        <authorList>
            <person name="Varghese N."/>
            <person name="Submissions S."/>
        </authorList>
    </citation>
    <scope>NUCLEOTIDE SEQUENCE [LARGE SCALE GENOMIC DNA]</scope>
    <source>
        <strain evidence="2">DSM 22348</strain>
    </source>
</reference>
<sequence>MLPRIDLQAVERAERDRANQELSRYLCSTLADMLPRIPTTAQRVPLLIEDAGKLAYAAGHYQGRAYSIYVIICFLLGPGWEYEPGNRQIVQILSDSGMGIDDRLDMALNRTLDLRQQFESILPQMLDLIGAVLTQRDGLSIESLWETFQRLAHLRGVVYEDRILDWLEVYEADAFNILPHAPFGRKRLTKEDICRYRDIGWSLPQPADPYRSLEPGIARKVGFHALIAMAYGRRFFLNPLLRSLPPLLSEALSPSPRTTALQAFLQQHRHALMEHTHVK</sequence>
<evidence type="ECO:0000313" key="2">
    <source>
        <dbReference type="Proteomes" id="UP000198407"/>
    </source>
</evidence>
<dbReference type="OrthoDB" id="6427442at2"/>
<name>A0A239HK92_9PSED</name>
<dbReference type="AlphaFoldDB" id="A0A239HK92"/>
<organism evidence="1 2">
    <name type="scientific">Pseudomonas japonica</name>
    <dbReference type="NCBI Taxonomy" id="256466"/>
    <lineage>
        <taxon>Bacteria</taxon>
        <taxon>Pseudomonadati</taxon>
        <taxon>Pseudomonadota</taxon>
        <taxon>Gammaproteobacteria</taxon>
        <taxon>Pseudomonadales</taxon>
        <taxon>Pseudomonadaceae</taxon>
        <taxon>Pseudomonas</taxon>
    </lineage>
</organism>
<keyword evidence="2" id="KW-1185">Reference proteome</keyword>
<gene>
    <name evidence="1" type="ORF">SAMN05444352_115160</name>
</gene>
<dbReference type="EMBL" id="FZOL01000015">
    <property type="protein sequence ID" value="SNS81819.1"/>
    <property type="molecule type" value="Genomic_DNA"/>
</dbReference>
<accession>A0A239HK92</accession>